<reference evidence="2 3" key="1">
    <citation type="submission" date="2024-09" db="EMBL/GenBank/DDBJ databases">
        <authorList>
            <person name="Sun Q."/>
            <person name="Mori K."/>
        </authorList>
    </citation>
    <scope>NUCLEOTIDE SEQUENCE [LARGE SCALE GENOMIC DNA]</scope>
    <source>
        <strain evidence="2 3">CCM 7228</strain>
    </source>
</reference>
<keyword evidence="2" id="KW-0808">Transferase</keyword>
<evidence type="ECO:0000313" key="2">
    <source>
        <dbReference type="EMBL" id="MFC0272966.1"/>
    </source>
</evidence>
<sequence>MRIFDTERLRLRPLKVGDSQEVEELAREYDVSKSTLTIPHPYPEGSAKDFIEKVLDSEKRGELFNFAITSKETQNLIGMINIKLSGRHSRGELGYWIGKPFWNIGYGTEAARAVLEFGFNDLNLNKVYAQAFKETPGSWRIMEKIGLKYEGTLKQHVYRFEI</sequence>
<name>A0ABV6GH21_9BACI</name>
<dbReference type="PROSITE" id="PS51186">
    <property type="entry name" value="GNAT"/>
    <property type="match status" value="1"/>
</dbReference>
<comment type="caution">
    <text evidence="2">The sequence shown here is derived from an EMBL/GenBank/DDBJ whole genome shotgun (WGS) entry which is preliminary data.</text>
</comment>
<dbReference type="InterPro" id="IPR016181">
    <property type="entry name" value="Acyl_CoA_acyltransferase"/>
</dbReference>
<dbReference type="SUPFAM" id="SSF55729">
    <property type="entry name" value="Acyl-CoA N-acyltransferases (Nat)"/>
    <property type="match status" value="1"/>
</dbReference>
<evidence type="ECO:0000259" key="1">
    <source>
        <dbReference type="PROSITE" id="PS51186"/>
    </source>
</evidence>
<dbReference type="EMBL" id="JBHLVO010000015">
    <property type="protein sequence ID" value="MFC0272966.1"/>
    <property type="molecule type" value="Genomic_DNA"/>
</dbReference>
<gene>
    <name evidence="2" type="ORF">ACFFIX_16185</name>
</gene>
<dbReference type="EC" id="2.3.-.-" evidence="2"/>
<evidence type="ECO:0000313" key="3">
    <source>
        <dbReference type="Proteomes" id="UP001589854"/>
    </source>
</evidence>
<protein>
    <submittedName>
        <fullName evidence="2">GNAT family N-acetyltransferase</fullName>
        <ecNumber evidence="2">2.3.-.-</ecNumber>
    </submittedName>
</protein>
<feature type="domain" description="N-acetyltransferase" evidence="1">
    <location>
        <begin position="9"/>
        <end position="162"/>
    </location>
</feature>
<dbReference type="RefSeq" id="WP_378935810.1">
    <property type="nucleotide sequence ID" value="NZ_JBHLVO010000015.1"/>
</dbReference>
<keyword evidence="3" id="KW-1185">Reference proteome</keyword>
<dbReference type="Pfam" id="PF13302">
    <property type="entry name" value="Acetyltransf_3"/>
    <property type="match status" value="1"/>
</dbReference>
<dbReference type="GO" id="GO:0016746">
    <property type="term" value="F:acyltransferase activity"/>
    <property type="evidence" value="ECO:0007669"/>
    <property type="project" value="UniProtKB-KW"/>
</dbReference>
<dbReference type="InterPro" id="IPR000182">
    <property type="entry name" value="GNAT_dom"/>
</dbReference>
<dbReference type="Proteomes" id="UP001589854">
    <property type="component" value="Unassembled WGS sequence"/>
</dbReference>
<dbReference type="Gene3D" id="3.40.630.30">
    <property type="match status" value="1"/>
</dbReference>
<proteinExistence type="predicted"/>
<dbReference type="InterPro" id="IPR051531">
    <property type="entry name" value="N-acetyltransferase"/>
</dbReference>
<organism evidence="2 3">
    <name type="scientific">Metabacillus herbersteinensis</name>
    <dbReference type="NCBI Taxonomy" id="283816"/>
    <lineage>
        <taxon>Bacteria</taxon>
        <taxon>Bacillati</taxon>
        <taxon>Bacillota</taxon>
        <taxon>Bacilli</taxon>
        <taxon>Bacillales</taxon>
        <taxon>Bacillaceae</taxon>
        <taxon>Metabacillus</taxon>
    </lineage>
</organism>
<keyword evidence="2" id="KW-0012">Acyltransferase</keyword>
<accession>A0ABV6GH21</accession>
<dbReference type="PANTHER" id="PTHR43792">
    <property type="entry name" value="GNAT FAMILY, PUTATIVE (AFU_ORTHOLOGUE AFUA_3G00765)-RELATED-RELATED"/>
    <property type="match status" value="1"/>
</dbReference>